<dbReference type="InterPro" id="IPR006543">
    <property type="entry name" value="Histidinol-phos"/>
</dbReference>
<dbReference type="Gene3D" id="3.40.50.1000">
    <property type="entry name" value="HAD superfamily/HAD-like"/>
    <property type="match status" value="1"/>
</dbReference>
<dbReference type="GO" id="GO:0005737">
    <property type="term" value="C:cytoplasm"/>
    <property type="evidence" value="ECO:0007669"/>
    <property type="project" value="UniProtKB-SubCell"/>
</dbReference>
<gene>
    <name evidence="9" type="ORF">Daura_25150</name>
</gene>
<reference evidence="9" key="1">
    <citation type="submission" date="2021-04" db="EMBL/GenBank/DDBJ databases">
        <title>Dactylosporangium aurantiacum NRRL B-8018 full assembly.</title>
        <authorList>
            <person name="Hartkoorn R.C."/>
            <person name="Beaudoing E."/>
            <person name="Hot D."/>
        </authorList>
    </citation>
    <scope>NUCLEOTIDE SEQUENCE</scope>
    <source>
        <strain evidence="9">NRRL B-8018</strain>
    </source>
</reference>
<name>A0A9Q9MJK4_9ACTN</name>
<dbReference type="NCBIfam" id="TIGR01662">
    <property type="entry name" value="HAD-SF-IIIA"/>
    <property type="match status" value="1"/>
</dbReference>
<dbReference type="Proteomes" id="UP001058003">
    <property type="component" value="Chromosome"/>
</dbReference>
<organism evidence="9 10">
    <name type="scientific">Dactylosporangium aurantiacum</name>
    <dbReference type="NCBI Taxonomy" id="35754"/>
    <lineage>
        <taxon>Bacteria</taxon>
        <taxon>Bacillati</taxon>
        <taxon>Actinomycetota</taxon>
        <taxon>Actinomycetes</taxon>
        <taxon>Micromonosporales</taxon>
        <taxon>Micromonosporaceae</taxon>
        <taxon>Dactylosporangium</taxon>
    </lineage>
</organism>
<dbReference type="PANTHER" id="PTHR42891:SF1">
    <property type="entry name" value="D-GLYCERO-BETA-D-MANNO-HEPTOSE-1,7-BISPHOSPHATE 7-PHOSPHATASE"/>
    <property type="match status" value="1"/>
</dbReference>
<dbReference type="NCBIfam" id="TIGR01656">
    <property type="entry name" value="Histidinol-ppas"/>
    <property type="match status" value="1"/>
</dbReference>
<keyword evidence="6" id="KW-0119">Carbohydrate metabolism</keyword>
<evidence type="ECO:0000256" key="3">
    <source>
        <dbReference type="ARBA" id="ARBA00022490"/>
    </source>
</evidence>
<dbReference type="SUPFAM" id="SSF53448">
    <property type="entry name" value="Nucleotide-diphospho-sugar transferases"/>
    <property type="match status" value="1"/>
</dbReference>
<dbReference type="InterPro" id="IPR036412">
    <property type="entry name" value="HAD-like_sf"/>
</dbReference>
<comment type="subcellular location">
    <subcellularLocation>
        <location evidence="1">Cytoplasm</location>
    </subcellularLocation>
</comment>
<dbReference type="AlphaFoldDB" id="A0A9Q9MJK4"/>
<keyword evidence="5 9" id="KW-0378">Hydrolase</keyword>
<dbReference type="InterPro" id="IPR004446">
    <property type="entry name" value="Heptose_bisP_phosphatase"/>
</dbReference>
<feature type="domain" description="Nucleotidyl transferase" evidence="8">
    <location>
        <begin position="3"/>
        <end position="230"/>
    </location>
</feature>
<dbReference type="SUPFAM" id="SSF56784">
    <property type="entry name" value="HAD-like"/>
    <property type="match status" value="1"/>
</dbReference>
<comment type="similarity">
    <text evidence="2">Belongs to the GmhB family.</text>
</comment>
<evidence type="ECO:0000259" key="8">
    <source>
        <dbReference type="Pfam" id="PF00483"/>
    </source>
</evidence>
<dbReference type="Pfam" id="PF13242">
    <property type="entry name" value="Hydrolase_like"/>
    <property type="match status" value="1"/>
</dbReference>
<dbReference type="EMBL" id="CP073767">
    <property type="protein sequence ID" value="UWZ59154.1"/>
    <property type="molecule type" value="Genomic_DNA"/>
</dbReference>
<proteinExistence type="inferred from homology"/>
<evidence type="ECO:0000256" key="5">
    <source>
        <dbReference type="ARBA" id="ARBA00022801"/>
    </source>
</evidence>
<dbReference type="KEGG" id="daur:Daura_25150"/>
<dbReference type="InterPro" id="IPR006549">
    <property type="entry name" value="HAD-SF_hydro_IIIA"/>
</dbReference>
<evidence type="ECO:0000256" key="7">
    <source>
        <dbReference type="ARBA" id="ARBA00031828"/>
    </source>
</evidence>
<evidence type="ECO:0000313" key="9">
    <source>
        <dbReference type="EMBL" id="UWZ59154.1"/>
    </source>
</evidence>
<dbReference type="Pfam" id="PF00483">
    <property type="entry name" value="NTP_transferase"/>
    <property type="match status" value="1"/>
</dbReference>
<dbReference type="RefSeq" id="WP_033362813.1">
    <property type="nucleotide sequence ID" value="NZ_CP073767.1"/>
</dbReference>
<dbReference type="GO" id="GO:0016791">
    <property type="term" value="F:phosphatase activity"/>
    <property type="evidence" value="ECO:0007669"/>
    <property type="project" value="InterPro"/>
</dbReference>
<dbReference type="InterPro" id="IPR023214">
    <property type="entry name" value="HAD_sf"/>
</dbReference>
<dbReference type="GO" id="GO:0046872">
    <property type="term" value="F:metal ion binding"/>
    <property type="evidence" value="ECO:0007669"/>
    <property type="project" value="UniProtKB-KW"/>
</dbReference>
<keyword evidence="4" id="KW-0479">Metal-binding</keyword>
<evidence type="ECO:0000256" key="4">
    <source>
        <dbReference type="ARBA" id="ARBA00022723"/>
    </source>
</evidence>
<sequence length="433" mass="46005">MRAVILAGGRGTRLAARFGDIPKPLVPVAGRPVLEHQLASLRASGIHDVTLVVGHLAGHIVEHFGRGERHGMRIDYHLEDRPLGTAGALGSLRDDLGGPTVVMYGDVMLDMDFTALLDFHAGHGGAVTLVAHPNDHPYDSDVLVLDSQDRVTGLLPKREPRAGWYANRVNAGVFVLEPRALAGLVPGRAADLERDVVRPAIPHRTVYAYLTAEYLKDMGTPERHAQVSAAAEAGLIAARHRARPQRAVFFDRDGTLNEYAGLLHDIDELRLAGGAAEAVAAVNHAGWLAVVVTNQPVVARGLCTAVELAAIHAKLETLLGERNAYVDAIYACPHHPDRGYPGEVTELKVACACRKPGTALIDRAAARHHIDLSSSYLVGDGSCDVQAGRAAGMRTVLLDTGEGGRDGRCPGAEPDLRASTVSDAVAMILKGAE</sequence>
<dbReference type="InterPro" id="IPR005835">
    <property type="entry name" value="NTP_transferase_dom"/>
</dbReference>
<dbReference type="CDD" id="cd04181">
    <property type="entry name" value="NTP_transferase"/>
    <property type="match status" value="1"/>
</dbReference>
<dbReference type="Gene3D" id="3.90.550.10">
    <property type="entry name" value="Spore Coat Polysaccharide Biosynthesis Protein SpsA, Chain A"/>
    <property type="match status" value="1"/>
</dbReference>
<dbReference type="PANTHER" id="PTHR42891">
    <property type="entry name" value="D-GLYCERO-BETA-D-MANNO-HEPTOSE-1,7-BISPHOSPHATE 7-PHOSPHATASE"/>
    <property type="match status" value="1"/>
</dbReference>
<accession>A0A9Q9MJK4</accession>
<evidence type="ECO:0000256" key="1">
    <source>
        <dbReference type="ARBA" id="ARBA00004496"/>
    </source>
</evidence>
<evidence type="ECO:0000313" key="10">
    <source>
        <dbReference type="Proteomes" id="UP001058003"/>
    </source>
</evidence>
<keyword evidence="10" id="KW-1185">Reference proteome</keyword>
<dbReference type="GO" id="GO:0005975">
    <property type="term" value="P:carbohydrate metabolic process"/>
    <property type="evidence" value="ECO:0007669"/>
    <property type="project" value="InterPro"/>
</dbReference>
<evidence type="ECO:0000256" key="6">
    <source>
        <dbReference type="ARBA" id="ARBA00023277"/>
    </source>
</evidence>
<protein>
    <recommendedName>
        <fullName evidence="7">D,D-heptose 1,7-bisphosphate phosphatase</fullName>
    </recommendedName>
</protein>
<keyword evidence="3" id="KW-0963">Cytoplasm</keyword>
<dbReference type="InterPro" id="IPR029044">
    <property type="entry name" value="Nucleotide-diphossugar_trans"/>
</dbReference>
<evidence type="ECO:0000256" key="2">
    <source>
        <dbReference type="ARBA" id="ARBA00005628"/>
    </source>
</evidence>